<dbReference type="EMBL" id="UYJE01005988">
    <property type="protein sequence ID" value="VDI42226.1"/>
    <property type="molecule type" value="Genomic_DNA"/>
</dbReference>
<dbReference type="Proteomes" id="UP000596742">
    <property type="component" value="Unassembled WGS sequence"/>
</dbReference>
<dbReference type="InterPro" id="IPR042047">
    <property type="entry name" value="SleB_dom1"/>
</dbReference>
<feature type="signal peptide" evidence="1">
    <location>
        <begin position="1"/>
        <end position="19"/>
    </location>
</feature>
<sequence length="196" mass="21867">MKQLLSCLIILFFVHGFMSFEQEYTTVAYMYQYCDCSWLDCYIMHSANKEKVGRVVFGEASGESDNGKLEVAYTIVNRVNHAGFPNSLNAVVNQTYKSGGKTFHHYNTLDNSGHDKRWEAAKEPGATEHAAYNSAITQAGHALCGTKSDPMNCGPVNFCAKNPCSATNSNKYWCVTEKRQIGSHWFTCIKKKTGTC</sequence>
<comment type="caution">
    <text evidence="3">The sequence shown here is derived from an EMBL/GenBank/DDBJ whole genome shotgun (WGS) entry which is preliminary data.</text>
</comment>
<dbReference type="AlphaFoldDB" id="A0A8B6F272"/>
<protein>
    <recommendedName>
        <fullName evidence="2">Cell wall hydrolase SleB domain-containing protein</fullName>
    </recommendedName>
</protein>
<dbReference type="InterPro" id="IPR011105">
    <property type="entry name" value="Cell_wall_hydrolase_SleB"/>
</dbReference>
<gene>
    <name evidence="3" type="ORF">MGAL_10B074344</name>
</gene>
<dbReference type="Gene3D" id="1.10.10.2520">
    <property type="entry name" value="Cell wall hydrolase SleB, domain 1"/>
    <property type="match status" value="1"/>
</dbReference>
<evidence type="ECO:0000256" key="1">
    <source>
        <dbReference type="SAM" id="SignalP"/>
    </source>
</evidence>
<accession>A0A8B6F272</accession>
<keyword evidence="1" id="KW-0732">Signal</keyword>
<organism evidence="3 4">
    <name type="scientific">Mytilus galloprovincialis</name>
    <name type="common">Mediterranean mussel</name>
    <dbReference type="NCBI Taxonomy" id="29158"/>
    <lineage>
        <taxon>Eukaryota</taxon>
        <taxon>Metazoa</taxon>
        <taxon>Spiralia</taxon>
        <taxon>Lophotrochozoa</taxon>
        <taxon>Mollusca</taxon>
        <taxon>Bivalvia</taxon>
        <taxon>Autobranchia</taxon>
        <taxon>Pteriomorphia</taxon>
        <taxon>Mytilida</taxon>
        <taxon>Mytiloidea</taxon>
        <taxon>Mytilidae</taxon>
        <taxon>Mytilinae</taxon>
        <taxon>Mytilus</taxon>
    </lineage>
</organism>
<reference evidence="3" key="1">
    <citation type="submission" date="2018-11" db="EMBL/GenBank/DDBJ databases">
        <authorList>
            <person name="Alioto T."/>
            <person name="Alioto T."/>
        </authorList>
    </citation>
    <scope>NUCLEOTIDE SEQUENCE</scope>
</reference>
<proteinExistence type="predicted"/>
<evidence type="ECO:0000313" key="3">
    <source>
        <dbReference type="EMBL" id="VDI42226.1"/>
    </source>
</evidence>
<keyword evidence="4" id="KW-1185">Reference proteome</keyword>
<evidence type="ECO:0000313" key="4">
    <source>
        <dbReference type="Proteomes" id="UP000596742"/>
    </source>
</evidence>
<evidence type="ECO:0000259" key="2">
    <source>
        <dbReference type="Pfam" id="PF07486"/>
    </source>
</evidence>
<dbReference type="OrthoDB" id="6101100at2759"/>
<dbReference type="GO" id="GO:0016787">
    <property type="term" value="F:hydrolase activity"/>
    <property type="evidence" value="ECO:0007669"/>
    <property type="project" value="InterPro"/>
</dbReference>
<feature type="domain" description="Cell wall hydrolase SleB" evidence="2">
    <location>
        <begin position="62"/>
        <end position="186"/>
    </location>
</feature>
<name>A0A8B6F272_MYTGA</name>
<dbReference type="Pfam" id="PF07486">
    <property type="entry name" value="Hydrolase_2"/>
    <property type="match status" value="1"/>
</dbReference>
<feature type="chain" id="PRO_5032304556" description="Cell wall hydrolase SleB domain-containing protein" evidence="1">
    <location>
        <begin position="20"/>
        <end position="196"/>
    </location>
</feature>